<dbReference type="GO" id="GO:0005524">
    <property type="term" value="F:ATP binding"/>
    <property type="evidence" value="ECO:0007669"/>
    <property type="project" value="UniProtKB-KW"/>
</dbReference>
<dbReference type="Gene3D" id="1.20.5.1930">
    <property type="match status" value="1"/>
</dbReference>
<name>A0A136PNT7_9ACTN</name>
<feature type="transmembrane region" description="Helical" evidence="10">
    <location>
        <begin position="137"/>
        <end position="162"/>
    </location>
</feature>
<keyword evidence="6" id="KW-0418">Kinase</keyword>
<dbReference type="Pfam" id="PF07730">
    <property type="entry name" value="HisKA_3"/>
    <property type="match status" value="1"/>
</dbReference>
<keyword evidence="4" id="KW-0808">Transferase</keyword>
<evidence type="ECO:0000256" key="6">
    <source>
        <dbReference type="ARBA" id="ARBA00022777"/>
    </source>
</evidence>
<proteinExistence type="predicted"/>
<feature type="transmembrane region" description="Helical" evidence="10">
    <location>
        <begin position="169"/>
        <end position="194"/>
    </location>
</feature>
<dbReference type="InterPro" id="IPR036890">
    <property type="entry name" value="HATPase_C_sf"/>
</dbReference>
<keyword evidence="10" id="KW-0472">Membrane</keyword>
<keyword evidence="10" id="KW-0812">Transmembrane</keyword>
<organism evidence="12 13">
    <name type="scientific">Micromonospora rosaria</name>
    <dbReference type="NCBI Taxonomy" id="47874"/>
    <lineage>
        <taxon>Bacteria</taxon>
        <taxon>Bacillati</taxon>
        <taxon>Actinomycetota</taxon>
        <taxon>Actinomycetes</taxon>
        <taxon>Micromonosporales</taxon>
        <taxon>Micromonosporaceae</taxon>
        <taxon>Micromonospora</taxon>
    </lineage>
</organism>
<dbReference type="GO" id="GO:0016020">
    <property type="term" value="C:membrane"/>
    <property type="evidence" value="ECO:0007669"/>
    <property type="project" value="InterPro"/>
</dbReference>
<dbReference type="CDD" id="cd16917">
    <property type="entry name" value="HATPase_UhpB-NarQ-NarX-like"/>
    <property type="match status" value="1"/>
</dbReference>
<protein>
    <recommendedName>
        <fullName evidence="2">histidine kinase</fullName>
        <ecNumber evidence="2">2.7.13.3</ecNumber>
    </recommendedName>
</protein>
<feature type="transmembrane region" description="Helical" evidence="10">
    <location>
        <begin position="42"/>
        <end position="64"/>
    </location>
</feature>
<gene>
    <name evidence="12" type="ORF">AWW66_20315</name>
</gene>
<feature type="domain" description="Signal transduction histidine kinase subgroup 3 dimerisation and phosphoacceptor" evidence="11">
    <location>
        <begin position="225"/>
        <end position="288"/>
    </location>
</feature>
<evidence type="ECO:0000259" key="11">
    <source>
        <dbReference type="Pfam" id="PF07730"/>
    </source>
</evidence>
<evidence type="ECO:0000256" key="4">
    <source>
        <dbReference type="ARBA" id="ARBA00022679"/>
    </source>
</evidence>
<dbReference type="GO" id="GO:0000155">
    <property type="term" value="F:phosphorelay sensor kinase activity"/>
    <property type="evidence" value="ECO:0007669"/>
    <property type="project" value="InterPro"/>
</dbReference>
<dbReference type="InterPro" id="IPR011712">
    <property type="entry name" value="Sig_transdc_His_kin_sub3_dim/P"/>
</dbReference>
<keyword evidence="5" id="KW-0547">Nucleotide-binding</keyword>
<evidence type="ECO:0000256" key="2">
    <source>
        <dbReference type="ARBA" id="ARBA00012438"/>
    </source>
</evidence>
<feature type="transmembrane region" description="Helical" evidence="10">
    <location>
        <begin position="76"/>
        <end position="92"/>
    </location>
</feature>
<keyword evidence="3" id="KW-0597">Phosphoprotein</keyword>
<evidence type="ECO:0000256" key="1">
    <source>
        <dbReference type="ARBA" id="ARBA00000085"/>
    </source>
</evidence>
<evidence type="ECO:0000256" key="9">
    <source>
        <dbReference type="SAM" id="MobiDB-lite"/>
    </source>
</evidence>
<dbReference type="SUPFAM" id="SSF55874">
    <property type="entry name" value="ATPase domain of HSP90 chaperone/DNA topoisomerase II/histidine kinase"/>
    <property type="match status" value="1"/>
</dbReference>
<comment type="catalytic activity">
    <reaction evidence="1">
        <text>ATP + protein L-histidine = ADP + protein N-phospho-L-histidine.</text>
        <dbReference type="EC" id="2.7.13.3"/>
    </reaction>
</comment>
<reference evidence="12 13" key="1">
    <citation type="submission" date="2016-01" db="EMBL/GenBank/DDBJ databases">
        <title>Whole genome sequence and analysis of Micromonospora rosaria DSM 803, which can produce antibacterial substance rosamicin.</title>
        <authorList>
            <person name="Yang H."/>
            <person name="He X."/>
            <person name="Zhu D."/>
        </authorList>
    </citation>
    <scope>NUCLEOTIDE SEQUENCE [LARGE SCALE GENOMIC DNA]</scope>
    <source>
        <strain evidence="12 13">DSM 803</strain>
    </source>
</reference>
<evidence type="ECO:0000313" key="12">
    <source>
        <dbReference type="EMBL" id="KXK60160.1"/>
    </source>
</evidence>
<keyword evidence="10" id="KW-1133">Transmembrane helix</keyword>
<dbReference type="PANTHER" id="PTHR24421">
    <property type="entry name" value="NITRATE/NITRITE SENSOR PROTEIN NARX-RELATED"/>
    <property type="match status" value="1"/>
</dbReference>
<dbReference type="EMBL" id="LRQV01000081">
    <property type="protein sequence ID" value="KXK60160.1"/>
    <property type="molecule type" value="Genomic_DNA"/>
</dbReference>
<keyword evidence="8" id="KW-0902">Two-component regulatory system</keyword>
<dbReference type="RefSeq" id="WP_067368812.1">
    <property type="nucleotide sequence ID" value="NZ_JBIUBN010000005.1"/>
</dbReference>
<evidence type="ECO:0000256" key="3">
    <source>
        <dbReference type="ARBA" id="ARBA00022553"/>
    </source>
</evidence>
<feature type="region of interest" description="Disordered" evidence="9">
    <location>
        <begin position="435"/>
        <end position="454"/>
    </location>
</feature>
<evidence type="ECO:0000313" key="13">
    <source>
        <dbReference type="Proteomes" id="UP000070620"/>
    </source>
</evidence>
<accession>A0A136PNT7</accession>
<evidence type="ECO:0000256" key="10">
    <source>
        <dbReference type="SAM" id="Phobius"/>
    </source>
</evidence>
<dbReference type="Gene3D" id="3.30.565.10">
    <property type="entry name" value="Histidine kinase-like ATPase, C-terminal domain"/>
    <property type="match status" value="1"/>
</dbReference>
<keyword evidence="7" id="KW-0067">ATP-binding</keyword>
<sequence length="454" mass="47164">MTDQPGTGPGTAQAPGVAPRFVRRFDERLSRLGLTGRFARDCLLAAVVTVVTFALMGTLFWAVAPAEGLAFDPAEAWLVVAACCVQAMLLCLRRVRPVLCLALVVGLQVAVLTVVPPEVMARGLPPLIAAYTVGTLLPLRTALLVSAGAVVVDAAGAVTAALAGTSGLLGVVVGHVAAGSLTYFGATFVGNYVVTHRRNVELLRSQAAEAVRAQQEKVRAAIGAERARMARELHDVAAHHLSGMVVQAAAAERLVDRDPEAAKEGVAWIRAQGKETLDNLRLVVGVLRGRPGGLGEEGGPDPGDQHAPVPGLAMLDDLVRTARGLDTSVDLVREGSARPVPPIADVALYRTVQECLSNARQHAPGAPVRVVLRYLPRAVALEVVNEPATRRAEPGVRTSSGVGLIGMRERAQLIGAAFTAGPTAAGGWSVAVTLPTGRDDLPAPSPTTKGTEPA</sequence>
<dbReference type="PANTHER" id="PTHR24421:SF10">
    <property type="entry name" value="NITRATE_NITRITE SENSOR PROTEIN NARQ"/>
    <property type="match status" value="1"/>
</dbReference>
<dbReference type="EC" id="2.7.13.3" evidence="2"/>
<feature type="transmembrane region" description="Helical" evidence="10">
    <location>
        <begin position="99"/>
        <end position="117"/>
    </location>
</feature>
<dbReference type="GO" id="GO:0046983">
    <property type="term" value="F:protein dimerization activity"/>
    <property type="evidence" value="ECO:0007669"/>
    <property type="project" value="InterPro"/>
</dbReference>
<keyword evidence="13" id="KW-1185">Reference proteome</keyword>
<evidence type="ECO:0000256" key="7">
    <source>
        <dbReference type="ARBA" id="ARBA00022840"/>
    </source>
</evidence>
<dbReference type="AlphaFoldDB" id="A0A136PNT7"/>
<comment type="caution">
    <text evidence="12">The sequence shown here is derived from an EMBL/GenBank/DDBJ whole genome shotgun (WGS) entry which is preliminary data.</text>
</comment>
<evidence type="ECO:0000256" key="8">
    <source>
        <dbReference type="ARBA" id="ARBA00023012"/>
    </source>
</evidence>
<dbReference type="InterPro" id="IPR050482">
    <property type="entry name" value="Sensor_HK_TwoCompSys"/>
</dbReference>
<dbReference type="Proteomes" id="UP000070620">
    <property type="component" value="Unassembled WGS sequence"/>
</dbReference>
<evidence type="ECO:0000256" key="5">
    <source>
        <dbReference type="ARBA" id="ARBA00022741"/>
    </source>
</evidence>
<dbReference type="OrthoDB" id="227596at2"/>